<sequence>MAKHLQKLLALVLVCFVFLGNGNAWGQSNPTVQTLPFSTDFTSMQNTTLLPNGIAAWYADYFSSKAAAESSAPTADAPIMATAVKQTSSGSVYNYTLGGDNRLYIQLTGSRANQIAAAVNTTGKTNVKVAYDVELVNDQNRSVGVTLQYRAGETGNWTTVPNTDYSSIGKTTEGATDAFEVTLPVAAENQPVVQLRWITYEIAVTGVTGSRDGIAIDNITVNDGANTVPPITTSEAALGFGSAVVGGESNVLSYRLNGNNLTSDVTVSTESPFSISKSATEGFSQSLSFTAAELTTGVTVYAKVNTTNPGAYVGSVTHASTGVADVNVTLSAEIYSPFVQDFNNCSGSAISGGWMQFSVTGAQTWECTTFGMEGADGIRTNAVQMSGYSSGNNANEDWLISPKLDINSFAFPLLSFNYRTKYTGDDLKVRVSTNYSGSGDPSSATWTDIEVLSADNADVWKKLENLNLEAYKSANTYIAFVYTSTTSSAARWTLDNFKLENVANYINTSDFNLSFAETAVGSVSAPQMFTFEAAGFTENVVVAAPANFVLSKDNVTYSPSLTYTPAEAAITNNVFVKFKPLTAVAVNKGPVSFTSGTEPTVTRGQLSGSSILKAATLDVVTWNLEWFGSTSNGPSNEDLQLANAKAALMNLNADIIALQEIVDETKAQQLAQEIGYNYVSEKLSWQSSNEQITAFIYNPAVVTVKKEKVILKKLYEDILVDPTTIENYPSGTSSHLWASGRLPYLVEFEAEIDGVKQTYNLINIHAKANSGDDIVQYNRRKYDLQVLKDTLDAQYANANLILLGDYNDDIDMSVVGTNNVSTYKMFVDDNDNYIPLTYELSTTGAVTYESSSFASFLDHLIISNELEDEYIENSVKIESQLLELIGNFRSTTSDHLPVSARFYLNAETTTGIADATKGQFRVYPNPFVSNVKFDLPERVTSLRNISLVVYGIEGRKLMEVTGTQEAVQHQLNENLNKLSKGLYILKVEAGSEIFQSRMLK</sequence>
<dbReference type="Proteomes" id="UP001597544">
    <property type="component" value="Unassembled WGS sequence"/>
</dbReference>
<evidence type="ECO:0000256" key="2">
    <source>
        <dbReference type="SAM" id="SignalP"/>
    </source>
</evidence>
<feature type="signal peptide" evidence="2">
    <location>
        <begin position="1"/>
        <end position="26"/>
    </location>
</feature>
<dbReference type="RefSeq" id="WP_377507207.1">
    <property type="nucleotide sequence ID" value="NZ_JBHULU010000015.1"/>
</dbReference>
<keyword evidence="6" id="KW-1185">Reference proteome</keyword>
<gene>
    <name evidence="5" type="ORF">ACFSRY_11515</name>
</gene>
<feature type="domain" description="Endonuclease/exonuclease/phosphatase" evidence="3">
    <location>
        <begin position="620"/>
        <end position="895"/>
    </location>
</feature>
<dbReference type="InterPro" id="IPR005135">
    <property type="entry name" value="Endo/exonuclease/phosphatase"/>
</dbReference>
<feature type="domain" description="Secretion system C-terminal sorting" evidence="4">
    <location>
        <begin position="922"/>
        <end position="993"/>
    </location>
</feature>
<feature type="non-terminal residue" evidence="5">
    <location>
        <position position="1000"/>
    </location>
</feature>
<evidence type="ECO:0000259" key="4">
    <source>
        <dbReference type="Pfam" id="PF18962"/>
    </source>
</evidence>
<dbReference type="Pfam" id="PF03372">
    <property type="entry name" value="Exo_endo_phos"/>
    <property type="match status" value="1"/>
</dbReference>
<dbReference type="EMBL" id="JBHULU010000015">
    <property type="protein sequence ID" value="MFD2514497.1"/>
    <property type="molecule type" value="Genomic_DNA"/>
</dbReference>
<dbReference type="InterPro" id="IPR026444">
    <property type="entry name" value="Secre_tail"/>
</dbReference>
<feature type="chain" id="PRO_5046952007" evidence="2">
    <location>
        <begin position="27"/>
        <end position="1000"/>
    </location>
</feature>
<evidence type="ECO:0000256" key="1">
    <source>
        <dbReference type="SAM" id="Coils"/>
    </source>
</evidence>
<comment type="caution">
    <text evidence="5">The sequence shown here is derived from an EMBL/GenBank/DDBJ whole genome shotgun (WGS) entry which is preliminary data.</text>
</comment>
<dbReference type="NCBIfam" id="NF038128">
    <property type="entry name" value="choice_anch_J"/>
    <property type="match status" value="1"/>
</dbReference>
<dbReference type="Pfam" id="PF18962">
    <property type="entry name" value="Por_Secre_tail"/>
    <property type="match status" value="1"/>
</dbReference>
<name>A0ABW5IN95_9BACT</name>
<proteinExistence type="predicted"/>
<keyword evidence="1" id="KW-0175">Coiled coil</keyword>
<reference evidence="6" key="1">
    <citation type="journal article" date="2019" name="Int. J. Syst. Evol. Microbiol.">
        <title>The Global Catalogue of Microorganisms (GCM) 10K type strain sequencing project: providing services to taxonomists for standard genome sequencing and annotation.</title>
        <authorList>
            <consortium name="The Broad Institute Genomics Platform"/>
            <consortium name="The Broad Institute Genome Sequencing Center for Infectious Disease"/>
            <person name="Wu L."/>
            <person name="Ma J."/>
        </authorList>
    </citation>
    <scope>NUCLEOTIDE SEQUENCE [LARGE SCALE GENOMIC DNA]</scope>
    <source>
        <strain evidence="6">KCTC 42498</strain>
    </source>
</reference>
<protein>
    <submittedName>
        <fullName evidence="5">Choice-of-anchor J domain-containing protein</fullName>
    </submittedName>
</protein>
<evidence type="ECO:0000313" key="5">
    <source>
        <dbReference type="EMBL" id="MFD2514497.1"/>
    </source>
</evidence>
<dbReference type="SUPFAM" id="SSF56219">
    <property type="entry name" value="DNase I-like"/>
    <property type="match status" value="1"/>
</dbReference>
<accession>A0ABW5IN95</accession>
<evidence type="ECO:0000259" key="3">
    <source>
        <dbReference type="Pfam" id="PF03372"/>
    </source>
</evidence>
<keyword evidence="2" id="KW-0732">Signal</keyword>
<dbReference type="NCBIfam" id="TIGR04183">
    <property type="entry name" value="Por_Secre_tail"/>
    <property type="match status" value="1"/>
</dbReference>
<dbReference type="InterPro" id="IPR036691">
    <property type="entry name" value="Endo/exonu/phosph_ase_sf"/>
</dbReference>
<dbReference type="Gene3D" id="2.60.120.260">
    <property type="entry name" value="Galactose-binding domain-like"/>
    <property type="match status" value="1"/>
</dbReference>
<dbReference type="Gene3D" id="3.60.10.10">
    <property type="entry name" value="Endonuclease/exonuclease/phosphatase"/>
    <property type="match status" value="1"/>
</dbReference>
<evidence type="ECO:0000313" key="6">
    <source>
        <dbReference type="Proteomes" id="UP001597544"/>
    </source>
</evidence>
<feature type="coiled-coil region" evidence="1">
    <location>
        <begin position="641"/>
        <end position="668"/>
    </location>
</feature>
<organism evidence="5 6">
    <name type="scientific">Pontibacter locisalis</name>
    <dbReference type="NCBI Taxonomy" id="1719035"/>
    <lineage>
        <taxon>Bacteria</taxon>
        <taxon>Pseudomonadati</taxon>
        <taxon>Bacteroidota</taxon>
        <taxon>Cytophagia</taxon>
        <taxon>Cytophagales</taxon>
        <taxon>Hymenobacteraceae</taxon>
        <taxon>Pontibacter</taxon>
    </lineage>
</organism>